<gene>
    <name evidence="1" type="ORF">Tcan_00714</name>
</gene>
<reference evidence="1 2" key="1">
    <citation type="submission" date="2014-11" db="EMBL/GenBank/DDBJ databases">
        <title>Genetic blueprint of the zoonotic pathogen Toxocara canis.</title>
        <authorList>
            <person name="Zhu X.-Q."/>
            <person name="Korhonen P.K."/>
            <person name="Cai H."/>
            <person name="Young N.D."/>
            <person name="Nejsum P."/>
            <person name="von Samson-Himmelstjerna G."/>
            <person name="Boag P.R."/>
            <person name="Tan P."/>
            <person name="Li Q."/>
            <person name="Min J."/>
            <person name="Yang Y."/>
            <person name="Wang X."/>
            <person name="Fang X."/>
            <person name="Hall R.S."/>
            <person name="Hofmann A."/>
            <person name="Sternberg P.W."/>
            <person name="Jex A.R."/>
            <person name="Gasser R.B."/>
        </authorList>
    </citation>
    <scope>NUCLEOTIDE SEQUENCE [LARGE SCALE GENOMIC DNA]</scope>
    <source>
        <strain evidence="1">PN_DK_2014</strain>
    </source>
</reference>
<evidence type="ECO:0000313" key="2">
    <source>
        <dbReference type="Proteomes" id="UP000031036"/>
    </source>
</evidence>
<keyword evidence="2" id="KW-1185">Reference proteome</keyword>
<dbReference type="EMBL" id="JPKZ01002896">
    <property type="protein sequence ID" value="KHN74584.1"/>
    <property type="molecule type" value="Genomic_DNA"/>
</dbReference>
<evidence type="ECO:0000313" key="1">
    <source>
        <dbReference type="EMBL" id="KHN74584.1"/>
    </source>
</evidence>
<organism evidence="1 2">
    <name type="scientific">Toxocara canis</name>
    <name type="common">Canine roundworm</name>
    <dbReference type="NCBI Taxonomy" id="6265"/>
    <lineage>
        <taxon>Eukaryota</taxon>
        <taxon>Metazoa</taxon>
        <taxon>Ecdysozoa</taxon>
        <taxon>Nematoda</taxon>
        <taxon>Chromadorea</taxon>
        <taxon>Rhabditida</taxon>
        <taxon>Spirurina</taxon>
        <taxon>Ascaridomorpha</taxon>
        <taxon>Ascaridoidea</taxon>
        <taxon>Toxocaridae</taxon>
        <taxon>Toxocara</taxon>
    </lineage>
</organism>
<protein>
    <submittedName>
        <fullName evidence="1">Uncharacterized protein</fullName>
    </submittedName>
</protein>
<feature type="non-terminal residue" evidence="1">
    <location>
        <position position="139"/>
    </location>
</feature>
<accession>A0A0B2UZE5</accession>
<name>A0A0B2UZE5_TOXCA</name>
<dbReference type="AlphaFoldDB" id="A0A0B2UZE5"/>
<comment type="caution">
    <text evidence="1">The sequence shown here is derived from an EMBL/GenBank/DDBJ whole genome shotgun (WGS) entry which is preliminary data.</text>
</comment>
<sequence>MVGGINRIEHEITVQKSNIADNLCHRLPSTAQSYKPSHDSCFAQTLSGTFFACALLLELTHWLNWRNLSQSSPLFSLQGQLLAAPQRLMKSQSFCSHSLFLLGETEVPPSFCRIAPRRLLLPAASHSGRVLQHNHATAV</sequence>
<dbReference type="Proteomes" id="UP000031036">
    <property type="component" value="Unassembled WGS sequence"/>
</dbReference>
<proteinExistence type="predicted"/>